<gene>
    <name evidence="1" type="ORF">TDIB3V08_LOCUS2343</name>
</gene>
<accession>A0A7R8VCW4</accession>
<organism evidence="1">
    <name type="scientific">Timema douglasi</name>
    <name type="common">Walking stick</name>
    <dbReference type="NCBI Taxonomy" id="61478"/>
    <lineage>
        <taxon>Eukaryota</taxon>
        <taxon>Metazoa</taxon>
        <taxon>Ecdysozoa</taxon>
        <taxon>Arthropoda</taxon>
        <taxon>Hexapoda</taxon>
        <taxon>Insecta</taxon>
        <taxon>Pterygota</taxon>
        <taxon>Neoptera</taxon>
        <taxon>Polyneoptera</taxon>
        <taxon>Phasmatodea</taxon>
        <taxon>Timematodea</taxon>
        <taxon>Timematoidea</taxon>
        <taxon>Timematidae</taxon>
        <taxon>Timema</taxon>
    </lineage>
</organism>
<dbReference type="EMBL" id="OA564964">
    <property type="protein sequence ID" value="CAD7195980.1"/>
    <property type="molecule type" value="Genomic_DNA"/>
</dbReference>
<reference evidence="1" key="1">
    <citation type="submission" date="2020-11" db="EMBL/GenBank/DDBJ databases">
        <authorList>
            <person name="Tran Van P."/>
        </authorList>
    </citation>
    <scope>NUCLEOTIDE SEQUENCE</scope>
</reference>
<proteinExistence type="predicted"/>
<evidence type="ECO:0000313" key="1">
    <source>
        <dbReference type="EMBL" id="CAD7195980.1"/>
    </source>
</evidence>
<name>A0A7R8VCW4_TIMDO</name>
<sequence length="66" mass="7365">MFVCVQMPREISRQLSRGTTTTLSCLRAPLSAIKCSSSKDQTLRAHQSTMDCLGQTTCEWTEIRGL</sequence>
<protein>
    <submittedName>
        <fullName evidence="1">Uncharacterized protein</fullName>
    </submittedName>
</protein>
<dbReference type="AlphaFoldDB" id="A0A7R8VCW4"/>